<dbReference type="InterPro" id="IPR052891">
    <property type="entry name" value="DNA-3mA_glycosylase"/>
</dbReference>
<accession>A0A9D1NUJ9</accession>
<evidence type="ECO:0000313" key="2">
    <source>
        <dbReference type="EMBL" id="HIV12561.1"/>
    </source>
</evidence>
<organism evidence="2 3">
    <name type="scientific">Candidatus Pullilachnospira stercoravium</name>
    <dbReference type="NCBI Taxonomy" id="2840913"/>
    <lineage>
        <taxon>Bacteria</taxon>
        <taxon>Bacillati</taxon>
        <taxon>Bacillota</taxon>
        <taxon>Clostridia</taxon>
        <taxon>Lachnospirales</taxon>
        <taxon>Lachnospiraceae</taxon>
        <taxon>Lachnospiraceae incertae sedis</taxon>
        <taxon>Candidatus Pullilachnospira</taxon>
    </lineage>
</organism>
<feature type="binding site" evidence="1">
    <location>
        <position position="18"/>
    </location>
    <ligand>
        <name>Zn(2+)</name>
        <dbReference type="ChEBI" id="CHEBI:29105"/>
    </ligand>
</feature>
<reference evidence="2" key="2">
    <citation type="journal article" date="2021" name="PeerJ">
        <title>Extensive microbial diversity within the chicken gut microbiome revealed by metagenomics and culture.</title>
        <authorList>
            <person name="Gilroy R."/>
            <person name="Ravi A."/>
            <person name="Getino M."/>
            <person name="Pursley I."/>
            <person name="Horton D.L."/>
            <person name="Alikhan N.F."/>
            <person name="Baker D."/>
            <person name="Gharbi K."/>
            <person name="Hall N."/>
            <person name="Watson M."/>
            <person name="Adriaenssens E.M."/>
            <person name="Foster-Nyarko E."/>
            <person name="Jarju S."/>
            <person name="Secka A."/>
            <person name="Antonio M."/>
            <person name="Oren A."/>
            <person name="Chaudhuri R.R."/>
            <person name="La Ragione R."/>
            <person name="Hildebrand F."/>
            <person name="Pallen M.J."/>
        </authorList>
    </citation>
    <scope>NUCLEOTIDE SEQUENCE</scope>
    <source>
        <strain evidence="2">ChiBcec2-4451</strain>
    </source>
</reference>
<name>A0A9D1NUJ9_9FIRM</name>
<feature type="binding site" evidence="1">
    <location>
        <position position="176"/>
    </location>
    <ligand>
        <name>Zn(2+)</name>
        <dbReference type="ChEBI" id="CHEBI:29105"/>
    </ligand>
</feature>
<reference evidence="2" key="1">
    <citation type="submission" date="2020-10" db="EMBL/GenBank/DDBJ databases">
        <authorList>
            <person name="Gilroy R."/>
        </authorList>
    </citation>
    <scope>NUCLEOTIDE SEQUENCE</scope>
    <source>
        <strain evidence="2">ChiBcec2-4451</strain>
    </source>
</reference>
<dbReference type="GO" id="GO:0046872">
    <property type="term" value="F:metal ion binding"/>
    <property type="evidence" value="ECO:0007669"/>
    <property type="project" value="UniProtKB-KW"/>
</dbReference>
<dbReference type="Pfam" id="PF03352">
    <property type="entry name" value="Adenine_glyco"/>
    <property type="match status" value="1"/>
</dbReference>
<feature type="binding site" evidence="1">
    <location>
        <position position="180"/>
    </location>
    <ligand>
        <name>Zn(2+)</name>
        <dbReference type="ChEBI" id="CHEBI:29105"/>
    </ligand>
</feature>
<dbReference type="AlphaFoldDB" id="A0A9D1NUJ9"/>
<dbReference type="GO" id="GO:0006284">
    <property type="term" value="P:base-excision repair"/>
    <property type="evidence" value="ECO:0007669"/>
    <property type="project" value="InterPro"/>
</dbReference>
<comment type="caution">
    <text evidence="2">The sequence shown here is derived from an EMBL/GenBank/DDBJ whole genome shotgun (WGS) entry which is preliminary data.</text>
</comment>
<dbReference type="GO" id="GO:0008725">
    <property type="term" value="F:DNA-3-methyladenine glycosylase activity"/>
    <property type="evidence" value="ECO:0007669"/>
    <property type="project" value="InterPro"/>
</dbReference>
<evidence type="ECO:0000256" key="1">
    <source>
        <dbReference type="PIRSR" id="PIRSR605019-1"/>
    </source>
</evidence>
<dbReference type="Proteomes" id="UP000886723">
    <property type="component" value="Unassembled WGS sequence"/>
</dbReference>
<evidence type="ECO:0000313" key="3">
    <source>
        <dbReference type="Proteomes" id="UP000886723"/>
    </source>
</evidence>
<dbReference type="SUPFAM" id="SSF48150">
    <property type="entry name" value="DNA-glycosylase"/>
    <property type="match status" value="1"/>
</dbReference>
<keyword evidence="1" id="KW-0479">Metal-binding</keyword>
<dbReference type="EMBL" id="DVON01000116">
    <property type="protein sequence ID" value="HIV12561.1"/>
    <property type="molecule type" value="Genomic_DNA"/>
</dbReference>
<dbReference type="PANTHER" id="PTHR30037:SF4">
    <property type="entry name" value="DNA-3-METHYLADENINE GLYCOSYLASE I"/>
    <property type="match status" value="1"/>
</dbReference>
<feature type="binding site" evidence="1">
    <location>
        <position position="5"/>
    </location>
    <ligand>
        <name>Zn(2+)</name>
        <dbReference type="ChEBI" id="CHEBI:29105"/>
    </ligand>
</feature>
<proteinExistence type="predicted"/>
<dbReference type="PANTHER" id="PTHR30037">
    <property type="entry name" value="DNA-3-METHYLADENINE GLYCOSYLASE 1"/>
    <property type="match status" value="1"/>
</dbReference>
<keyword evidence="1" id="KW-0862">Zinc</keyword>
<dbReference type="InterPro" id="IPR005019">
    <property type="entry name" value="Adenine_glyco"/>
</dbReference>
<gene>
    <name evidence="2" type="ORF">IAA63_05400</name>
</gene>
<dbReference type="Gene3D" id="1.10.340.30">
    <property type="entry name" value="Hypothetical protein, domain 2"/>
    <property type="match status" value="1"/>
</dbReference>
<protein>
    <submittedName>
        <fullName evidence="2">DNA-3-methyladenine glycosylase I</fullName>
    </submittedName>
</protein>
<sequence>MKQRCQWCCDGGIVQKYHDEEWGIPLHDDRKQFEYLSMEVMQCGLSWTLMLKKREIFRECFDNFDFEKVAGYTPEDVERIVNHEGMIRSRRKIEAIISNARSLLKIREEFGSFASYLWAFTGGKTYVYRKHQLGQMVAKNELSDTISRDLKKRGFRYLGSITIYSHLQACGIINDHAPDCFMYRQLASGENVRFLDD</sequence>
<dbReference type="InterPro" id="IPR011257">
    <property type="entry name" value="DNA_glycosylase"/>
</dbReference>